<evidence type="ECO:0000256" key="3">
    <source>
        <dbReference type="ARBA" id="ARBA00022452"/>
    </source>
</evidence>
<evidence type="ECO:0000256" key="2">
    <source>
        <dbReference type="ARBA" id="ARBA00022448"/>
    </source>
</evidence>
<dbReference type="InterPro" id="IPR010916">
    <property type="entry name" value="TonB_box_CS"/>
</dbReference>
<dbReference type="InterPro" id="IPR012910">
    <property type="entry name" value="Plug_dom"/>
</dbReference>
<dbReference type="RefSeq" id="WP_266148268.1">
    <property type="nucleotide sequence ID" value="NZ_CP064028.1"/>
</dbReference>
<keyword evidence="8 9" id="KW-0998">Cell outer membrane</keyword>
<proteinExistence type="inferred from homology"/>
<name>A0ABV9C5W9_9GAMM</name>
<evidence type="ECO:0000256" key="1">
    <source>
        <dbReference type="ARBA" id="ARBA00004571"/>
    </source>
</evidence>
<gene>
    <name evidence="15" type="ORF">ACFO5W_17325</name>
</gene>
<dbReference type="SUPFAM" id="SSF56935">
    <property type="entry name" value="Porins"/>
    <property type="match status" value="1"/>
</dbReference>
<dbReference type="Proteomes" id="UP001595961">
    <property type="component" value="Unassembled WGS sequence"/>
</dbReference>
<dbReference type="PANTHER" id="PTHR47234">
    <property type="match status" value="1"/>
</dbReference>
<dbReference type="InterPro" id="IPR039426">
    <property type="entry name" value="TonB-dep_rcpt-like"/>
</dbReference>
<keyword evidence="2 9" id="KW-0813">Transport</keyword>
<keyword evidence="4 9" id="KW-0812">Transmembrane</keyword>
<feature type="domain" description="TonB-dependent receptor plug" evidence="14">
    <location>
        <begin position="62"/>
        <end position="174"/>
    </location>
</feature>
<keyword evidence="5 12" id="KW-0732">Signal</keyword>
<evidence type="ECO:0000259" key="14">
    <source>
        <dbReference type="Pfam" id="PF07715"/>
    </source>
</evidence>
<dbReference type="PANTHER" id="PTHR47234:SF2">
    <property type="entry name" value="TONB-DEPENDENT RECEPTOR"/>
    <property type="match status" value="1"/>
</dbReference>
<feature type="signal peptide" evidence="12">
    <location>
        <begin position="1"/>
        <end position="31"/>
    </location>
</feature>
<comment type="subcellular location">
    <subcellularLocation>
        <location evidence="1 9">Cell outer membrane</location>
        <topology evidence="1 9">Multi-pass membrane protein</topology>
    </subcellularLocation>
</comment>
<dbReference type="InterPro" id="IPR000531">
    <property type="entry name" value="Beta-barrel_TonB"/>
</dbReference>
<keyword evidence="15" id="KW-0675">Receptor</keyword>
<dbReference type="PROSITE" id="PS00430">
    <property type="entry name" value="TONB_DEPENDENT_REC_1"/>
    <property type="match status" value="1"/>
</dbReference>
<keyword evidence="7 9" id="KW-0472">Membrane</keyword>
<evidence type="ECO:0000256" key="9">
    <source>
        <dbReference type="PROSITE-ProRule" id="PRU01360"/>
    </source>
</evidence>
<dbReference type="InterPro" id="IPR037066">
    <property type="entry name" value="Plug_dom_sf"/>
</dbReference>
<evidence type="ECO:0000313" key="15">
    <source>
        <dbReference type="EMBL" id="MFC4528410.1"/>
    </source>
</evidence>
<dbReference type="PROSITE" id="PS52016">
    <property type="entry name" value="TONB_DEPENDENT_REC_3"/>
    <property type="match status" value="1"/>
</dbReference>
<comment type="caution">
    <text evidence="15">The sequence shown here is derived from an EMBL/GenBank/DDBJ whole genome shotgun (WGS) entry which is preliminary data.</text>
</comment>
<dbReference type="Gene3D" id="2.40.170.20">
    <property type="entry name" value="TonB-dependent receptor, beta-barrel domain"/>
    <property type="match status" value="1"/>
</dbReference>
<reference evidence="16" key="1">
    <citation type="journal article" date="2019" name="Int. J. Syst. Evol. Microbiol.">
        <title>The Global Catalogue of Microorganisms (GCM) 10K type strain sequencing project: providing services to taxonomists for standard genome sequencing and annotation.</title>
        <authorList>
            <consortium name="The Broad Institute Genomics Platform"/>
            <consortium name="The Broad Institute Genome Sequencing Center for Infectious Disease"/>
            <person name="Wu L."/>
            <person name="Ma J."/>
        </authorList>
    </citation>
    <scope>NUCLEOTIDE SEQUENCE [LARGE SCALE GENOMIC DNA]</scope>
    <source>
        <strain evidence="16">CCM 4481</strain>
    </source>
</reference>
<feature type="short sequence motif" description="TonB box" evidence="10">
    <location>
        <begin position="48"/>
        <end position="54"/>
    </location>
</feature>
<keyword evidence="6 10" id="KW-0798">TonB box</keyword>
<dbReference type="Pfam" id="PF07715">
    <property type="entry name" value="Plug"/>
    <property type="match status" value="1"/>
</dbReference>
<organism evidence="15 16">
    <name type="scientific">Dyella halodurans</name>
    <dbReference type="NCBI Taxonomy" id="1920171"/>
    <lineage>
        <taxon>Bacteria</taxon>
        <taxon>Pseudomonadati</taxon>
        <taxon>Pseudomonadota</taxon>
        <taxon>Gammaproteobacteria</taxon>
        <taxon>Lysobacterales</taxon>
        <taxon>Rhodanobacteraceae</taxon>
        <taxon>Dyella</taxon>
    </lineage>
</organism>
<keyword evidence="3 9" id="KW-1134">Transmembrane beta strand</keyword>
<evidence type="ECO:0000256" key="7">
    <source>
        <dbReference type="ARBA" id="ARBA00023136"/>
    </source>
</evidence>
<dbReference type="EMBL" id="JBHSGA010000020">
    <property type="protein sequence ID" value="MFC4528410.1"/>
    <property type="molecule type" value="Genomic_DNA"/>
</dbReference>
<protein>
    <submittedName>
        <fullName evidence="15">TonB-dependent receptor plug domain-containing protein</fullName>
    </submittedName>
</protein>
<evidence type="ECO:0000256" key="8">
    <source>
        <dbReference type="ARBA" id="ARBA00023237"/>
    </source>
</evidence>
<feature type="chain" id="PRO_5045180793" evidence="12">
    <location>
        <begin position="32"/>
        <end position="971"/>
    </location>
</feature>
<sequence length="971" mass="106108">MRYRTLSRGGELRRSALVSAIFLSLSGAAFAQDSGSQTNPEHAKRLETVTVTGSRIPRVDVETSQPVVVIDRTQIDNQGFTSVADILQNLTEVGSPPISRASALSSGEDVGGYYVDLRNLGPERTLILVNGKRLGANTTGLQDLGQIPVSSIERIEVLKDGASSIYGSDAIAGVVNVITRSNFTGAEAKAYVGEYEQGDGKKQSYDFTLGTANERGSIMVSAQYQKEDPVWAKDREFSAFPSGPNHPGPTDGWSAISQYGYIVNAPCGPYNPTTKSYPNCTLTPGSDPRKFANYHSLTLDEYANSNQQMMLQTGLEKTSLFVAGKYNLGDNIAFKTDFLYNKRITLQQIAGYPYQSRAFDTPLSGDSYFNPLGKDLNFGRRGWEVPRTTDSELETYRWTAGFEGYFDLGGRTWNWDVGAMTNRNNMLKTNHGDFNLVAAENALGPSFLGADGKVHCGKPGVGNEIIGCVPWNPLLPYGQAGAGSLANADLQAFLFPEYHDTGKTTTVDYSANMAGTLFSLPAGDLGLAAGVEHREEEGRFVPDAFRQAGLSSGLPATTTSGKYRVNEAYLELDAPLLRDMTMARELSVNIATRYSDYDNFGSTTNSKFGFKWKPFDELLVRGSWAQGFRAPTISDLYGGTGGSFSYYTDPCDAKRGSAAGNAPVAARCGAGFGGQPALAANFRQLGQGGVLCTTYPCQTGYQFTNGSNANLTPETATTRTLGLIYNPHYVEGLDVSLDWYKIDIKNVIATDSVQNILDDCYSGGIASRCTGFHRDPSTGVITSMYYGLTNKGWQKTEGYDFGVNYRFSIASVGQFAARWNTTYIDYLDIKADDNPATKVQPFNGIANSAGVNFRVRSNLTLDWTRGIFGATWTMRYYSGLAEKCSYMTECNDPNHVDAFNGAQPMRHVATTTFNDVQFRWNMPWKGIISVGANNVFDKQGPILYTKPASSFAYYGGFDIGRFYYLKYTQRF</sequence>
<evidence type="ECO:0000256" key="10">
    <source>
        <dbReference type="PROSITE-ProRule" id="PRU10143"/>
    </source>
</evidence>
<evidence type="ECO:0000259" key="13">
    <source>
        <dbReference type="Pfam" id="PF00593"/>
    </source>
</evidence>
<feature type="domain" description="TonB-dependent receptor-like beta-barrel" evidence="13">
    <location>
        <begin position="341"/>
        <end position="935"/>
    </location>
</feature>
<dbReference type="Gene3D" id="2.170.130.10">
    <property type="entry name" value="TonB-dependent receptor, plug domain"/>
    <property type="match status" value="1"/>
</dbReference>
<dbReference type="InterPro" id="IPR036942">
    <property type="entry name" value="Beta-barrel_TonB_sf"/>
</dbReference>
<evidence type="ECO:0000256" key="6">
    <source>
        <dbReference type="ARBA" id="ARBA00023077"/>
    </source>
</evidence>
<evidence type="ECO:0000256" key="5">
    <source>
        <dbReference type="ARBA" id="ARBA00022729"/>
    </source>
</evidence>
<comment type="similarity">
    <text evidence="9 11">Belongs to the TonB-dependent receptor family.</text>
</comment>
<evidence type="ECO:0000256" key="12">
    <source>
        <dbReference type="SAM" id="SignalP"/>
    </source>
</evidence>
<keyword evidence="16" id="KW-1185">Reference proteome</keyword>
<evidence type="ECO:0000256" key="4">
    <source>
        <dbReference type="ARBA" id="ARBA00022692"/>
    </source>
</evidence>
<accession>A0ABV9C5W9</accession>
<dbReference type="Pfam" id="PF00593">
    <property type="entry name" value="TonB_dep_Rec_b-barrel"/>
    <property type="match status" value="1"/>
</dbReference>
<evidence type="ECO:0000313" key="16">
    <source>
        <dbReference type="Proteomes" id="UP001595961"/>
    </source>
</evidence>
<evidence type="ECO:0000256" key="11">
    <source>
        <dbReference type="RuleBase" id="RU003357"/>
    </source>
</evidence>